<gene>
    <name evidence="1" type="ORF">FY528_18610</name>
</gene>
<keyword evidence="2" id="KW-1185">Reference proteome</keyword>
<name>A0A5D6URD4_9BACT</name>
<dbReference type="Proteomes" id="UP000322791">
    <property type="component" value="Unassembled WGS sequence"/>
</dbReference>
<reference evidence="1 2" key="1">
    <citation type="submission" date="2019-08" db="EMBL/GenBank/DDBJ databases">
        <authorList>
            <person name="Seo M.-J."/>
        </authorList>
    </citation>
    <scope>NUCLEOTIDE SEQUENCE [LARGE SCALE GENOMIC DNA]</scope>
    <source>
        <strain evidence="1 2">KIGAM108</strain>
    </source>
</reference>
<dbReference type="Pfam" id="PF11301">
    <property type="entry name" value="DUF3103"/>
    <property type="match status" value="1"/>
</dbReference>
<dbReference type="RefSeq" id="WP_149072536.1">
    <property type="nucleotide sequence ID" value="NZ_VTHL01000026.1"/>
</dbReference>
<protein>
    <submittedName>
        <fullName evidence="1">DUF3103 family protein</fullName>
    </submittedName>
</protein>
<evidence type="ECO:0000313" key="1">
    <source>
        <dbReference type="EMBL" id="TYZ06251.1"/>
    </source>
</evidence>
<organism evidence="1 2">
    <name type="scientific">Hymenobacter lutimineralis</name>
    <dbReference type="NCBI Taxonomy" id="2606448"/>
    <lineage>
        <taxon>Bacteria</taxon>
        <taxon>Pseudomonadati</taxon>
        <taxon>Bacteroidota</taxon>
        <taxon>Cytophagia</taxon>
        <taxon>Cytophagales</taxon>
        <taxon>Hymenobacteraceae</taxon>
        <taxon>Hymenobacter</taxon>
    </lineage>
</organism>
<comment type="caution">
    <text evidence="1">The sequence shown here is derived from an EMBL/GenBank/DDBJ whole genome shotgun (WGS) entry which is preliminary data.</text>
</comment>
<dbReference type="EMBL" id="VTHL01000026">
    <property type="protein sequence ID" value="TYZ06251.1"/>
    <property type="molecule type" value="Genomic_DNA"/>
</dbReference>
<sequence>MFNNTVRLAVLSVVAATIFSSCDKEEVTQDKAANEQAELEQAVAYEQIALALAKTLGDNANARVFLKAEANKKFDGDYDVLYNTLLAKNFGIKEKANEQLQDKPTIEFSSVENLLQAVPNLNIAIPVNIQKWDAAQENPLVTFIPAGFNERTTKKLKAFDSQGNIHWLDAQNAPAFPVIVVNASERAEVDRVTKKTKVHPYLIPACEDPNDCPTPPTPPTTPTTPTACRVDKKIEYLGGIWFKKLGYYEAWALGKPEITLTIKSPFKSDVTLNSGNYVEQRDKMDNTWWVLNNDLFYWDNAVISNTVVFFWNEEDGGFQMPVEFNVGYTDPNTKTTVGGKVSYTIKNDDDKIGAGIIQQEYCPSTGYYSLGSGDAEFRFKARGR</sequence>
<dbReference type="PROSITE" id="PS51257">
    <property type="entry name" value="PROKAR_LIPOPROTEIN"/>
    <property type="match status" value="1"/>
</dbReference>
<evidence type="ECO:0000313" key="2">
    <source>
        <dbReference type="Proteomes" id="UP000322791"/>
    </source>
</evidence>
<proteinExistence type="predicted"/>
<dbReference type="InterPro" id="IPR021452">
    <property type="entry name" value="DUF3103"/>
</dbReference>
<accession>A0A5D6URD4</accession>
<dbReference type="AlphaFoldDB" id="A0A5D6URD4"/>